<accession>A0A8S3F4Y2</accession>
<dbReference type="PANTHER" id="PTHR23075">
    <property type="entry name" value="PUTATIVE ATP-ASE"/>
    <property type="match status" value="1"/>
</dbReference>
<keyword evidence="4" id="KW-0067">ATP-binding</keyword>
<dbReference type="AlphaFoldDB" id="A0A8S3F4Y2"/>
<dbReference type="Pfam" id="PF12037">
    <property type="entry name" value="ATAD3_N"/>
    <property type="match status" value="1"/>
</dbReference>
<feature type="region of interest" description="Disordered" evidence="8">
    <location>
        <begin position="113"/>
        <end position="134"/>
    </location>
</feature>
<dbReference type="GO" id="GO:0007005">
    <property type="term" value="P:mitochondrion organization"/>
    <property type="evidence" value="ECO:0007669"/>
    <property type="project" value="TreeGrafter"/>
</dbReference>
<name>A0A8S3F4Y2_9BILA</name>
<dbReference type="GO" id="GO:0005524">
    <property type="term" value="F:ATP binding"/>
    <property type="evidence" value="ECO:0007669"/>
    <property type="project" value="UniProtKB-KW"/>
</dbReference>
<sequence>MSWLFGYKKPVSDLPPSGYAGGNDGSPPGSNGNDKPTIGNDDSKMFAGRESIYKFDSTALERAAKAAKELERSPHANQAFDVVKMQEQTKQLEIQKQMKEYSQHEEEIRFKHQQQLNEEKRRMMNDETHHQNEV</sequence>
<evidence type="ECO:0000313" key="11">
    <source>
        <dbReference type="Proteomes" id="UP000681967"/>
    </source>
</evidence>
<keyword evidence="6" id="KW-0496">Mitochondrion</keyword>
<evidence type="ECO:0000256" key="8">
    <source>
        <dbReference type="SAM" id="MobiDB-lite"/>
    </source>
</evidence>
<comment type="caution">
    <text evidence="10">The sequence shown here is derived from an EMBL/GenBank/DDBJ whole genome shotgun (WGS) entry which is preliminary data.</text>
</comment>
<evidence type="ECO:0000256" key="1">
    <source>
        <dbReference type="ARBA" id="ARBA00004325"/>
    </source>
</evidence>
<proteinExistence type="predicted"/>
<dbReference type="PANTHER" id="PTHR23075:SF0">
    <property type="entry name" value="ATPASE FAMILY AAA DOMAIN-CONTAINING PROTEIN 3"/>
    <property type="match status" value="1"/>
</dbReference>
<evidence type="ECO:0000256" key="6">
    <source>
        <dbReference type="ARBA" id="ARBA00023128"/>
    </source>
</evidence>
<evidence type="ECO:0000259" key="9">
    <source>
        <dbReference type="Pfam" id="PF12037"/>
    </source>
</evidence>
<evidence type="ECO:0000313" key="10">
    <source>
        <dbReference type="EMBL" id="CAF5103598.1"/>
    </source>
</evidence>
<comment type="subcellular location">
    <subcellularLocation>
        <location evidence="1">Mitochondrion membrane</location>
    </subcellularLocation>
</comment>
<organism evidence="10 11">
    <name type="scientific">Rotaria magnacalcarata</name>
    <dbReference type="NCBI Taxonomy" id="392030"/>
    <lineage>
        <taxon>Eukaryota</taxon>
        <taxon>Metazoa</taxon>
        <taxon>Spiralia</taxon>
        <taxon>Gnathifera</taxon>
        <taxon>Rotifera</taxon>
        <taxon>Eurotatoria</taxon>
        <taxon>Bdelloidea</taxon>
        <taxon>Philodinida</taxon>
        <taxon>Philodinidae</taxon>
        <taxon>Rotaria</taxon>
    </lineage>
</organism>
<feature type="region of interest" description="Disordered" evidence="8">
    <location>
        <begin position="1"/>
        <end position="44"/>
    </location>
</feature>
<keyword evidence="7" id="KW-0472">Membrane</keyword>
<evidence type="ECO:0000256" key="3">
    <source>
        <dbReference type="ARBA" id="ARBA00022792"/>
    </source>
</evidence>
<dbReference type="EMBL" id="CAJOBH010239389">
    <property type="protein sequence ID" value="CAF5103598.1"/>
    <property type="molecule type" value="Genomic_DNA"/>
</dbReference>
<keyword evidence="3" id="KW-0999">Mitochondrion inner membrane</keyword>
<reference evidence="10" key="1">
    <citation type="submission" date="2021-02" db="EMBL/GenBank/DDBJ databases">
        <authorList>
            <person name="Nowell W R."/>
        </authorList>
    </citation>
    <scope>NUCLEOTIDE SEQUENCE</scope>
</reference>
<keyword evidence="2" id="KW-0547">Nucleotide-binding</keyword>
<evidence type="ECO:0000256" key="4">
    <source>
        <dbReference type="ARBA" id="ARBA00022840"/>
    </source>
</evidence>
<protein>
    <recommendedName>
        <fullName evidence="9">ATPase family AAA domain-containing protein</fullName>
    </recommendedName>
</protein>
<feature type="compositionally biased region" description="Low complexity" evidence="8">
    <location>
        <begin position="25"/>
        <end position="34"/>
    </location>
</feature>
<dbReference type="GO" id="GO:0008270">
    <property type="term" value="F:zinc ion binding"/>
    <property type="evidence" value="ECO:0007669"/>
    <property type="project" value="TreeGrafter"/>
</dbReference>
<evidence type="ECO:0000256" key="2">
    <source>
        <dbReference type="ARBA" id="ARBA00022741"/>
    </source>
</evidence>
<dbReference type="Proteomes" id="UP000681967">
    <property type="component" value="Unassembled WGS sequence"/>
</dbReference>
<dbReference type="InterPro" id="IPR021911">
    <property type="entry name" value="ATAD3_N"/>
</dbReference>
<dbReference type="GO" id="GO:0031966">
    <property type="term" value="C:mitochondrial membrane"/>
    <property type="evidence" value="ECO:0007669"/>
    <property type="project" value="UniProtKB-SubCell"/>
</dbReference>
<feature type="compositionally biased region" description="Basic and acidic residues" evidence="8">
    <location>
        <begin position="117"/>
        <end position="134"/>
    </location>
</feature>
<evidence type="ECO:0000256" key="5">
    <source>
        <dbReference type="ARBA" id="ARBA00023054"/>
    </source>
</evidence>
<feature type="domain" description="ATPase family AAA" evidence="9">
    <location>
        <begin position="48"/>
        <end position="132"/>
    </location>
</feature>
<evidence type="ECO:0000256" key="7">
    <source>
        <dbReference type="ARBA" id="ARBA00023136"/>
    </source>
</evidence>
<gene>
    <name evidence="10" type="ORF">BYL167_LOCUS64707</name>
</gene>
<keyword evidence="5" id="KW-0175">Coiled coil</keyword>